<keyword evidence="4" id="KW-0433">Leucine-rich repeat</keyword>
<sequence length="840" mass="93722">MVLFTSKISVLLLLMLSAMALPKGNCSTHSCNENDESALLIFKQHVIDPFGYLSSWFNEDCCAWKGVQCDNVTGRVTGLDLNNQHLQGGINLSLFQIQFLTYLNLSANSFTGFSLSENFNQSRANISSLKYLDLSFNEDFQLDNLQWLSHLSSLQCLDLSAINLESQTNWLQTMVMLPSLLELRLSMCYLNNINPSVKFVNFTSLLTLDLSQNNFYSNLPYWLFNVSSDISHIDLSSNGLRGQIPKTLLNLRKLKSLRLDDNALTGPIPDWLGKHQHLQHLDLSRNNFYGSFPSSLGNLSSLTEFSVSSDSLSGSLPKSIGQLFNLRSLYIGGSFSGVLSENHFRNLSNLELLVLNSHFAFDLDPNWIPPFQLKEIDLAKTILGPFFPEWIYTQRTLETLDVSSSGISTINPDRFWSHLANVRSITLSNNKISADLSNVTLNSEYIIMNNNNFTGGLPLISTNVSCLDLSYNFLSGPISHFLCSKLGREMNTLYYLDVSNNLLSGAIPDCWENWRGLAFLMMSNNKLGGEIPPSIGLLNELIVIDLHKNNLSGNSPDIANIESLKLLDLEENNFSGVIPTKIPKSIQMMILRGNQFSGNIPAELCTLPSLKLLDLSQNTLSGFIPSCICKYTPLDVPRTISHHRQISFEISWWLLRSLDLSANNLSGEIPAALFDLTHLIALNLSRNHLVGKISSNIGGMGYLESLDLSNNHLSGEIPVAISNVSFLGLLNLSYNDFTGEIPSGEQLQSFYSWSYVGNPKLCGPPLPKNCSEEVNRDEAQQGGSNDSLKDSLYIGIGVGYVAGFCGVWYSLLLNRPWRRKYFQFLDDILDFLYVRSSQVK</sequence>
<keyword evidence="17" id="KW-1185">Reference proteome</keyword>
<evidence type="ECO:0000256" key="11">
    <source>
        <dbReference type="ARBA" id="ARBA00023180"/>
    </source>
</evidence>
<keyword evidence="9 12" id="KW-0472">Membrane</keyword>
<dbReference type="GO" id="GO:0016301">
    <property type="term" value="F:kinase activity"/>
    <property type="evidence" value="ECO:0007669"/>
    <property type="project" value="UniProtKB-KW"/>
</dbReference>
<dbReference type="FunFam" id="3.80.10.10:FF:000095">
    <property type="entry name" value="LRR receptor-like serine/threonine-protein kinase GSO1"/>
    <property type="match status" value="1"/>
</dbReference>
<evidence type="ECO:0000256" key="3">
    <source>
        <dbReference type="ARBA" id="ARBA00022475"/>
    </source>
</evidence>
<keyword evidence="11" id="KW-0325">Glycoprotein</keyword>
<evidence type="ECO:0000256" key="7">
    <source>
        <dbReference type="ARBA" id="ARBA00022737"/>
    </source>
</evidence>
<dbReference type="OrthoDB" id="1430395at2759"/>
<dbReference type="GO" id="GO:0005886">
    <property type="term" value="C:plasma membrane"/>
    <property type="evidence" value="ECO:0007669"/>
    <property type="project" value="UniProtKB-SubCell"/>
</dbReference>
<feature type="chain" id="PRO_5020036152" evidence="13">
    <location>
        <begin position="21"/>
        <end position="840"/>
    </location>
</feature>
<dbReference type="EMBL" id="CP039354">
    <property type="protein sequence ID" value="QCE12141.1"/>
    <property type="molecule type" value="Genomic_DNA"/>
</dbReference>
<dbReference type="InterPro" id="IPR055414">
    <property type="entry name" value="LRR_R13L4/SHOC2-like"/>
</dbReference>
<keyword evidence="6 13" id="KW-0732">Signal</keyword>
<organism evidence="16 17">
    <name type="scientific">Vigna unguiculata</name>
    <name type="common">Cowpea</name>
    <dbReference type="NCBI Taxonomy" id="3917"/>
    <lineage>
        <taxon>Eukaryota</taxon>
        <taxon>Viridiplantae</taxon>
        <taxon>Streptophyta</taxon>
        <taxon>Embryophyta</taxon>
        <taxon>Tracheophyta</taxon>
        <taxon>Spermatophyta</taxon>
        <taxon>Magnoliopsida</taxon>
        <taxon>eudicotyledons</taxon>
        <taxon>Gunneridae</taxon>
        <taxon>Pentapetalae</taxon>
        <taxon>rosids</taxon>
        <taxon>fabids</taxon>
        <taxon>Fabales</taxon>
        <taxon>Fabaceae</taxon>
        <taxon>Papilionoideae</taxon>
        <taxon>50 kb inversion clade</taxon>
        <taxon>NPAAA clade</taxon>
        <taxon>indigoferoid/millettioid clade</taxon>
        <taxon>Phaseoleae</taxon>
        <taxon>Vigna</taxon>
    </lineage>
</organism>
<protein>
    <submittedName>
        <fullName evidence="16">LRR receptor-like serine/threonine-protein kinase FLS2</fullName>
    </submittedName>
</protein>
<comment type="similarity">
    <text evidence="2">Belongs to the RLP family.</text>
</comment>
<keyword evidence="16" id="KW-0418">Kinase</keyword>
<feature type="transmembrane region" description="Helical" evidence="12">
    <location>
        <begin position="792"/>
        <end position="813"/>
    </location>
</feature>
<dbReference type="Pfam" id="PF08263">
    <property type="entry name" value="LRRNT_2"/>
    <property type="match status" value="1"/>
</dbReference>
<keyword evidence="7" id="KW-0677">Repeat</keyword>
<evidence type="ECO:0000256" key="2">
    <source>
        <dbReference type="ARBA" id="ARBA00009592"/>
    </source>
</evidence>
<evidence type="ECO:0000256" key="9">
    <source>
        <dbReference type="ARBA" id="ARBA00023136"/>
    </source>
</evidence>
<gene>
    <name evidence="16" type="ORF">DEO72_LG10g3382</name>
</gene>
<evidence type="ECO:0000256" key="13">
    <source>
        <dbReference type="SAM" id="SignalP"/>
    </source>
</evidence>
<dbReference type="FunFam" id="3.80.10.10:FF:000111">
    <property type="entry name" value="LRR receptor-like serine/threonine-protein kinase ERECTA"/>
    <property type="match status" value="1"/>
</dbReference>
<feature type="domain" description="Leucine-rich repeat-containing N-terminal plant-type" evidence="14">
    <location>
        <begin position="33"/>
        <end position="70"/>
    </location>
</feature>
<proteinExistence type="inferred from homology"/>
<keyword evidence="10 16" id="KW-0675">Receptor</keyword>
<feature type="domain" description="Disease resistance R13L4/SHOC-2-like LRR" evidence="15">
    <location>
        <begin position="198"/>
        <end position="402"/>
    </location>
</feature>
<evidence type="ECO:0000259" key="15">
    <source>
        <dbReference type="Pfam" id="PF23598"/>
    </source>
</evidence>
<evidence type="ECO:0000256" key="10">
    <source>
        <dbReference type="ARBA" id="ARBA00023170"/>
    </source>
</evidence>
<comment type="subcellular location">
    <subcellularLocation>
        <location evidence="1">Cell membrane</location>
        <topology evidence="1">Single-pass type I membrane protein</topology>
    </subcellularLocation>
</comment>
<feature type="signal peptide" evidence="13">
    <location>
        <begin position="1"/>
        <end position="20"/>
    </location>
</feature>
<dbReference type="SUPFAM" id="SSF52058">
    <property type="entry name" value="L domain-like"/>
    <property type="match status" value="3"/>
</dbReference>
<evidence type="ECO:0000256" key="12">
    <source>
        <dbReference type="SAM" id="Phobius"/>
    </source>
</evidence>
<dbReference type="PANTHER" id="PTHR48063">
    <property type="entry name" value="LRR RECEPTOR-LIKE KINASE"/>
    <property type="match status" value="1"/>
</dbReference>
<accession>A0A4D6NGR7</accession>
<evidence type="ECO:0000313" key="17">
    <source>
        <dbReference type="Proteomes" id="UP000501690"/>
    </source>
</evidence>
<evidence type="ECO:0000256" key="6">
    <source>
        <dbReference type="ARBA" id="ARBA00022729"/>
    </source>
</evidence>
<dbReference type="Gene3D" id="3.80.10.10">
    <property type="entry name" value="Ribonuclease Inhibitor"/>
    <property type="match status" value="2"/>
</dbReference>
<dbReference type="PANTHER" id="PTHR48063:SF52">
    <property type="entry name" value="LRR RECEPTOR-LIKE KINASE FAMILY PROTEIN"/>
    <property type="match status" value="1"/>
</dbReference>
<dbReference type="InterPro" id="IPR001611">
    <property type="entry name" value="Leu-rich_rpt"/>
</dbReference>
<dbReference type="Pfam" id="PF23598">
    <property type="entry name" value="LRR_14"/>
    <property type="match status" value="1"/>
</dbReference>
<keyword evidence="8 12" id="KW-1133">Transmembrane helix</keyword>
<dbReference type="InterPro" id="IPR013210">
    <property type="entry name" value="LRR_N_plant-typ"/>
</dbReference>
<keyword evidence="5 12" id="KW-0812">Transmembrane</keyword>
<dbReference type="PROSITE" id="PS51450">
    <property type="entry name" value="LRR"/>
    <property type="match status" value="1"/>
</dbReference>
<name>A0A4D6NGR7_VIGUN</name>
<dbReference type="InterPro" id="IPR032675">
    <property type="entry name" value="LRR_dom_sf"/>
</dbReference>
<dbReference type="Proteomes" id="UP000501690">
    <property type="component" value="Linkage Group LG10"/>
</dbReference>
<dbReference type="InterPro" id="IPR003591">
    <property type="entry name" value="Leu-rich_rpt_typical-subtyp"/>
</dbReference>
<dbReference type="InterPro" id="IPR046956">
    <property type="entry name" value="RLP23-like"/>
</dbReference>
<keyword evidence="3" id="KW-1003">Cell membrane</keyword>
<evidence type="ECO:0000256" key="8">
    <source>
        <dbReference type="ARBA" id="ARBA00022989"/>
    </source>
</evidence>
<evidence type="ECO:0000313" key="16">
    <source>
        <dbReference type="EMBL" id="QCE12141.1"/>
    </source>
</evidence>
<evidence type="ECO:0000256" key="4">
    <source>
        <dbReference type="ARBA" id="ARBA00022614"/>
    </source>
</evidence>
<evidence type="ECO:0000256" key="5">
    <source>
        <dbReference type="ARBA" id="ARBA00022692"/>
    </source>
</evidence>
<dbReference type="SMART" id="SM00369">
    <property type="entry name" value="LRR_TYP"/>
    <property type="match status" value="6"/>
</dbReference>
<reference evidence="16 17" key="1">
    <citation type="submission" date="2019-04" db="EMBL/GenBank/DDBJ databases">
        <title>An improved genome assembly and genetic linkage map for asparagus bean, Vigna unguiculata ssp. sesquipedialis.</title>
        <authorList>
            <person name="Xia Q."/>
            <person name="Zhang R."/>
            <person name="Dong Y."/>
        </authorList>
    </citation>
    <scope>NUCLEOTIDE SEQUENCE [LARGE SCALE GENOMIC DNA]</scope>
    <source>
        <tissue evidence="16">Leaf</tissue>
    </source>
</reference>
<dbReference type="Pfam" id="PF00560">
    <property type="entry name" value="LRR_1"/>
    <property type="match status" value="5"/>
</dbReference>
<keyword evidence="16" id="KW-0808">Transferase</keyword>
<evidence type="ECO:0000259" key="14">
    <source>
        <dbReference type="Pfam" id="PF08263"/>
    </source>
</evidence>
<dbReference type="Gramene" id="Vigun05g083300.1.v1.2">
    <property type="protein sequence ID" value="Vigun05g083300.1.v1.2.CDS.1"/>
    <property type="gene ID" value="Vigun05g083300.v1.2"/>
</dbReference>
<dbReference type="AlphaFoldDB" id="A0A4D6NGR7"/>
<evidence type="ECO:0000256" key="1">
    <source>
        <dbReference type="ARBA" id="ARBA00004251"/>
    </source>
</evidence>